<feature type="chain" id="PRO_5040836877" evidence="1">
    <location>
        <begin position="26"/>
        <end position="204"/>
    </location>
</feature>
<dbReference type="AlphaFoldDB" id="A0A9X5BEB4"/>
<proteinExistence type="predicted"/>
<protein>
    <submittedName>
        <fullName evidence="2">Uncharacterized protein</fullName>
    </submittedName>
</protein>
<evidence type="ECO:0000313" key="3">
    <source>
        <dbReference type="Proteomes" id="UP001154420"/>
    </source>
</evidence>
<dbReference type="RefSeq" id="WP_160559564.1">
    <property type="nucleotide sequence ID" value="NZ_QZDT01000008.1"/>
</dbReference>
<feature type="signal peptide" evidence="1">
    <location>
        <begin position="1"/>
        <end position="25"/>
    </location>
</feature>
<comment type="caution">
    <text evidence="2">The sequence shown here is derived from an EMBL/GenBank/DDBJ whole genome shotgun (WGS) entry which is preliminary data.</text>
</comment>
<evidence type="ECO:0000313" key="2">
    <source>
        <dbReference type="EMBL" id="NBJ92479.1"/>
    </source>
</evidence>
<reference evidence="2" key="1">
    <citation type="submission" date="2018-09" db="EMBL/GenBank/DDBJ databases">
        <title>Murine metabolic-syndrome-specific gut microbial biobank.</title>
        <authorList>
            <person name="Liu C."/>
        </authorList>
    </citation>
    <scope>NUCLEOTIDE SEQUENCE</scope>
    <source>
        <strain evidence="2">D42-62</strain>
    </source>
</reference>
<keyword evidence="1" id="KW-0732">Signal</keyword>
<gene>
    <name evidence="2" type="ORF">D5281_07700</name>
</gene>
<evidence type="ECO:0000256" key="1">
    <source>
        <dbReference type="SAM" id="SignalP"/>
    </source>
</evidence>
<accession>A0A9X5BEB4</accession>
<name>A0A9X5BEB4_9FIRM</name>
<sequence>MNAKKLMALALATVSVASMSMMASAEESVSSNSVQKSAYEAKAEAESRAEALAAEAIGIPLTTIYAANAEGKEIGEYISNSVYKVAGIDEVTPVAQGGNVIVDGKQTNISFTVDKAYYTYTASAQAQAASVGGTAINVVDVKAPVRFSNAEVNFYTPGVTAEQNIQIFQASNGSWVSVDVKEVREDHVVANLTAPGVLVFVKVQ</sequence>
<dbReference type="EMBL" id="QZDT01000008">
    <property type="protein sequence ID" value="NBJ92479.1"/>
    <property type="molecule type" value="Genomic_DNA"/>
</dbReference>
<keyword evidence="3" id="KW-1185">Reference proteome</keyword>
<dbReference type="Proteomes" id="UP001154420">
    <property type="component" value="Unassembled WGS sequence"/>
</dbReference>
<organism evidence="2 3">
    <name type="scientific">Parablautia muri</name>
    <dbReference type="NCBI Taxonomy" id="2320879"/>
    <lineage>
        <taxon>Bacteria</taxon>
        <taxon>Bacillati</taxon>
        <taxon>Bacillota</taxon>
        <taxon>Clostridia</taxon>
        <taxon>Lachnospirales</taxon>
        <taxon>Lachnospiraceae</taxon>
        <taxon>Parablautia</taxon>
    </lineage>
</organism>
<dbReference type="OrthoDB" id="2001094at2"/>